<feature type="transmembrane region" description="Helical" evidence="1">
    <location>
        <begin position="6"/>
        <end position="24"/>
    </location>
</feature>
<keyword evidence="3" id="KW-1185">Reference proteome</keyword>
<dbReference type="RefSeq" id="WP_064545653.1">
    <property type="nucleotide sequence ID" value="NZ_LXEQ01000045.1"/>
</dbReference>
<dbReference type="Proteomes" id="UP000078407">
    <property type="component" value="Unassembled WGS sequence"/>
</dbReference>
<dbReference type="Pfam" id="PF04550">
    <property type="entry name" value="Phage_holin_3_2"/>
    <property type="match status" value="1"/>
</dbReference>
<name>A0ABX2W6J3_9ENTR</name>
<sequence>MPNGETSLLTKLLLIGAFIGLGKLMASNEPITLRILVGRVILGSAVAPIAGIVLLKFKDMPELVVIGIACGLGILGSALIEELFKRWFDARLARKKEANS</sequence>
<keyword evidence="1" id="KW-1133">Transmembrane helix</keyword>
<evidence type="ECO:0000256" key="1">
    <source>
        <dbReference type="SAM" id="Phobius"/>
    </source>
</evidence>
<proteinExistence type="predicted"/>
<evidence type="ECO:0000313" key="3">
    <source>
        <dbReference type="Proteomes" id="UP000078407"/>
    </source>
</evidence>
<accession>A0ABX2W6J3</accession>
<organism evidence="2 3">
    <name type="scientific">Buttiauxella ferragutiae ATCC 51602</name>
    <dbReference type="NCBI Taxonomy" id="1354252"/>
    <lineage>
        <taxon>Bacteria</taxon>
        <taxon>Pseudomonadati</taxon>
        <taxon>Pseudomonadota</taxon>
        <taxon>Gammaproteobacteria</taxon>
        <taxon>Enterobacterales</taxon>
        <taxon>Enterobacteriaceae</taxon>
        <taxon>Buttiauxella</taxon>
    </lineage>
</organism>
<reference evidence="2 3" key="1">
    <citation type="submission" date="2016-04" db="EMBL/GenBank/DDBJ databases">
        <title>ATOL: Assembling a taxonomically balanced genome-scale reconstruction of the evolutionary history of the Enterobacteriaceae.</title>
        <authorList>
            <person name="Plunkett G.III."/>
            <person name="Neeno-Eckwall E.C."/>
            <person name="Glasner J.D."/>
            <person name="Perna N.T."/>
        </authorList>
    </citation>
    <scope>NUCLEOTIDE SEQUENCE [LARGE SCALE GENOMIC DNA]</scope>
    <source>
        <strain evidence="2 3">ATCC 51602</strain>
    </source>
</reference>
<feature type="transmembrane region" description="Helical" evidence="1">
    <location>
        <begin position="36"/>
        <end position="57"/>
    </location>
</feature>
<keyword evidence="1" id="KW-0472">Membrane</keyword>
<gene>
    <name evidence="2" type="ORF">M976_02702</name>
</gene>
<protein>
    <submittedName>
        <fullName evidence="2">Phage holin</fullName>
    </submittedName>
</protein>
<dbReference type="InterPro" id="IPR007633">
    <property type="entry name" value="Phage_P2_Holin"/>
</dbReference>
<dbReference type="EMBL" id="LXEQ01000045">
    <property type="protein sequence ID" value="OAT26541.1"/>
    <property type="molecule type" value="Genomic_DNA"/>
</dbReference>
<comment type="caution">
    <text evidence="2">The sequence shown here is derived from an EMBL/GenBank/DDBJ whole genome shotgun (WGS) entry which is preliminary data.</text>
</comment>
<feature type="transmembrane region" description="Helical" evidence="1">
    <location>
        <begin position="63"/>
        <end position="84"/>
    </location>
</feature>
<keyword evidence="1" id="KW-0812">Transmembrane</keyword>
<evidence type="ECO:0000313" key="2">
    <source>
        <dbReference type="EMBL" id="OAT26541.1"/>
    </source>
</evidence>